<evidence type="ECO:0000313" key="2">
    <source>
        <dbReference type="EMBL" id="QPI61269.1"/>
    </source>
</evidence>
<name>A0ABX6WIY6_STRMQ</name>
<sequence>MSATWAAEVSMYAWAKARGVGGLGALQCLGHLAQHGISGEPVRVQAPDHAEYIGILRGLVGRGVETGAAVSLHPGSGPDHEAAGDARQVGQVHQLHEGVERTQIFLVVAQLAVVRDRHPVEDRRAAARQALPDAVPVEQRREVHAEAAELDRHPQSAEAGVREGPDTVDYRHPGSSYCPRNRTPAGAGRRWWQWRRAQAMSGADGTWSWPERSSFSGRTKPPAVGP</sequence>
<dbReference type="Proteomes" id="UP000663421">
    <property type="component" value="Chromosome"/>
</dbReference>
<evidence type="ECO:0000313" key="3">
    <source>
        <dbReference type="Proteomes" id="UP000663421"/>
    </source>
</evidence>
<proteinExistence type="predicted"/>
<keyword evidence="3" id="KW-1185">Reference proteome</keyword>
<feature type="region of interest" description="Disordered" evidence="1">
    <location>
        <begin position="202"/>
        <end position="226"/>
    </location>
</feature>
<dbReference type="EMBL" id="CP065050">
    <property type="protein sequence ID" value="QPI61269.1"/>
    <property type="molecule type" value="Genomic_DNA"/>
</dbReference>
<organism evidence="2 3">
    <name type="scientific">Streptomyces malaysiensis</name>
    <dbReference type="NCBI Taxonomy" id="92644"/>
    <lineage>
        <taxon>Bacteria</taxon>
        <taxon>Bacillati</taxon>
        <taxon>Actinomycetota</taxon>
        <taxon>Actinomycetes</taxon>
        <taxon>Kitasatosporales</taxon>
        <taxon>Streptomycetaceae</taxon>
        <taxon>Streptomyces</taxon>
        <taxon>Streptomyces violaceusniger group</taxon>
    </lineage>
</organism>
<gene>
    <name evidence="2" type="ORF">I1A49_45825</name>
</gene>
<protein>
    <submittedName>
        <fullName evidence="2">Uncharacterized protein</fullName>
    </submittedName>
</protein>
<feature type="region of interest" description="Disordered" evidence="1">
    <location>
        <begin position="147"/>
        <end position="189"/>
    </location>
</feature>
<feature type="compositionally biased region" description="Basic and acidic residues" evidence="1">
    <location>
        <begin position="147"/>
        <end position="172"/>
    </location>
</feature>
<reference evidence="2 3" key="1">
    <citation type="submission" date="2020-11" db="EMBL/GenBank/DDBJ databases">
        <title>Complete genome sequence unveiled secondary metabolic potentials in Streptomyces solisilvae HNM0141.</title>
        <authorList>
            <person name="Huang X."/>
        </authorList>
    </citation>
    <scope>NUCLEOTIDE SEQUENCE [LARGE SCALE GENOMIC DNA]</scope>
    <source>
        <strain evidence="2 3">HNM0141</strain>
    </source>
</reference>
<evidence type="ECO:0000256" key="1">
    <source>
        <dbReference type="SAM" id="MobiDB-lite"/>
    </source>
</evidence>
<accession>A0ABX6WIY6</accession>